<organism evidence="6 7">
    <name type="scientific">Shinella lacus</name>
    <dbReference type="NCBI Taxonomy" id="2654216"/>
    <lineage>
        <taxon>Bacteria</taxon>
        <taxon>Pseudomonadati</taxon>
        <taxon>Pseudomonadota</taxon>
        <taxon>Alphaproteobacteria</taxon>
        <taxon>Hyphomicrobiales</taxon>
        <taxon>Rhizobiaceae</taxon>
        <taxon>Shinella</taxon>
    </lineage>
</organism>
<dbReference type="EMBL" id="WHSB02000003">
    <property type="protein sequence ID" value="MCQ4630143.1"/>
    <property type="molecule type" value="Genomic_DNA"/>
</dbReference>
<reference evidence="6" key="1">
    <citation type="submission" date="2021-07" db="EMBL/GenBank/DDBJ databases">
        <title>Shinella sp. nov., a novel member of the genus Shinella from water.</title>
        <authorList>
            <person name="Deng Y."/>
        </authorList>
    </citation>
    <scope>NUCLEOTIDE SEQUENCE</scope>
    <source>
        <strain evidence="6">CPCC 100929</strain>
    </source>
</reference>
<keyword evidence="3 4" id="KW-0732">Signal</keyword>
<comment type="caution">
    <text evidence="6">The sequence shown here is derived from an EMBL/GenBank/DDBJ whole genome shotgun (WGS) entry which is preliminary data.</text>
</comment>
<name>A0ABT1R4P2_9HYPH</name>
<feature type="domain" description="Periplasmic binding protein" evidence="5">
    <location>
        <begin position="66"/>
        <end position="319"/>
    </location>
</feature>
<accession>A0ABT1R4P2</accession>
<evidence type="ECO:0000256" key="3">
    <source>
        <dbReference type="ARBA" id="ARBA00022729"/>
    </source>
</evidence>
<dbReference type="RefSeq" id="WP_256116361.1">
    <property type="nucleotide sequence ID" value="NZ_WHSB02000003.1"/>
</dbReference>
<comment type="subcellular location">
    <subcellularLocation>
        <location evidence="1">Cell envelope</location>
    </subcellularLocation>
</comment>
<dbReference type="PANTHER" id="PTHR46847:SF1">
    <property type="entry name" value="D-ALLOSE-BINDING PERIPLASMIC PROTEIN-RELATED"/>
    <property type="match status" value="1"/>
</dbReference>
<evidence type="ECO:0000313" key="6">
    <source>
        <dbReference type="EMBL" id="MCQ4630143.1"/>
    </source>
</evidence>
<gene>
    <name evidence="6" type="ORF">GB927_008865</name>
</gene>
<dbReference type="InterPro" id="IPR025997">
    <property type="entry name" value="SBP_2_dom"/>
</dbReference>
<sequence>MAYTNTTSRLRVSAIAALACGVALFASHSFAADYTYNSDKPEAKQIVGAELSKTLGAAPKKEGVKIGVVLKSLTNQYWQGIARGVEAAAKDLGVEVTIQAANSEADPTQQLTIAQTMIGRNFDAYVLSPVSVSNLTPAVRELQSRNVPIANADDARIAATVYIGPNHELNGVVAADYMAEHLPDGGEVAQIEGQAGSSAAILRIKGFKEGIAKHANLKLVASVPGNWDGTQAYNATQTILRKNPDIKAIYANNDTMAVGVAKAVTDMGLTGKIIVIGTDGIPAALDGIKNGTITATVTPLPYYQGYWSVESLVRLLGGQQVPDWIVAPAQLITKDNMTEFFDDKYEVKEGLYNK</sequence>
<evidence type="ECO:0000256" key="1">
    <source>
        <dbReference type="ARBA" id="ARBA00004196"/>
    </source>
</evidence>
<evidence type="ECO:0000256" key="2">
    <source>
        <dbReference type="ARBA" id="ARBA00007639"/>
    </source>
</evidence>
<dbReference type="Gene3D" id="3.40.50.2300">
    <property type="match status" value="2"/>
</dbReference>
<feature type="chain" id="PRO_5047056424" evidence="4">
    <location>
        <begin position="32"/>
        <end position="354"/>
    </location>
</feature>
<evidence type="ECO:0000259" key="5">
    <source>
        <dbReference type="Pfam" id="PF13407"/>
    </source>
</evidence>
<dbReference type="Proteomes" id="UP000996601">
    <property type="component" value="Unassembled WGS sequence"/>
</dbReference>
<comment type="similarity">
    <text evidence="2">Belongs to the bacterial solute-binding protein 2 family.</text>
</comment>
<evidence type="ECO:0000256" key="4">
    <source>
        <dbReference type="SAM" id="SignalP"/>
    </source>
</evidence>
<dbReference type="CDD" id="cd06320">
    <property type="entry name" value="PBP1_allose_binding"/>
    <property type="match status" value="1"/>
</dbReference>
<dbReference type="Pfam" id="PF13407">
    <property type="entry name" value="Peripla_BP_4"/>
    <property type="match status" value="1"/>
</dbReference>
<feature type="signal peptide" evidence="4">
    <location>
        <begin position="1"/>
        <end position="31"/>
    </location>
</feature>
<protein>
    <submittedName>
        <fullName evidence="6">Substrate-binding domain-containing protein</fullName>
    </submittedName>
</protein>
<dbReference type="InterPro" id="IPR028082">
    <property type="entry name" value="Peripla_BP_I"/>
</dbReference>
<keyword evidence="7" id="KW-1185">Reference proteome</keyword>
<dbReference type="SUPFAM" id="SSF53822">
    <property type="entry name" value="Periplasmic binding protein-like I"/>
    <property type="match status" value="1"/>
</dbReference>
<evidence type="ECO:0000313" key="7">
    <source>
        <dbReference type="Proteomes" id="UP000996601"/>
    </source>
</evidence>
<proteinExistence type="inferred from homology"/>
<dbReference type="PANTHER" id="PTHR46847">
    <property type="entry name" value="D-ALLOSE-BINDING PERIPLASMIC PROTEIN-RELATED"/>
    <property type="match status" value="1"/>
</dbReference>